<gene>
    <name evidence="3" type="ordered locus">Mefer_1527</name>
</gene>
<proteinExistence type="inferred from homology"/>
<keyword evidence="1 2" id="KW-0472">Membrane</keyword>
<dbReference type="PANTHER" id="PTHR34295">
    <property type="entry name" value="BIOTIN TRANSPORTER BIOY"/>
    <property type="match status" value="1"/>
</dbReference>
<dbReference type="Proteomes" id="UP000001495">
    <property type="component" value="Chromosome"/>
</dbReference>
<dbReference type="OrthoDB" id="50443at2157"/>
<dbReference type="PANTHER" id="PTHR34295:SF1">
    <property type="entry name" value="BIOTIN TRANSPORTER BIOY"/>
    <property type="match status" value="1"/>
</dbReference>
<comment type="similarity">
    <text evidence="1">Belongs to the BioY family.</text>
</comment>
<dbReference type="EMBL" id="CP001696">
    <property type="protein sequence ID" value="ACV25330.1"/>
    <property type="molecule type" value="Genomic_DNA"/>
</dbReference>
<dbReference type="GO" id="GO:0005886">
    <property type="term" value="C:plasma membrane"/>
    <property type="evidence" value="ECO:0007669"/>
    <property type="project" value="UniProtKB-SubCell"/>
</dbReference>
<evidence type="ECO:0000256" key="1">
    <source>
        <dbReference type="PIRNR" id="PIRNR016661"/>
    </source>
</evidence>
<evidence type="ECO:0000313" key="3">
    <source>
        <dbReference type="EMBL" id="ACV25330.1"/>
    </source>
</evidence>
<keyword evidence="2" id="KW-0812">Transmembrane</keyword>
<keyword evidence="1" id="KW-0813">Transport</keyword>
<dbReference type="PIRSF" id="PIRSF016661">
    <property type="entry name" value="BioY"/>
    <property type="match status" value="1"/>
</dbReference>
<keyword evidence="2" id="KW-1133">Transmembrane helix</keyword>
<evidence type="ECO:0000313" key="4">
    <source>
        <dbReference type="Proteomes" id="UP000001495"/>
    </source>
</evidence>
<dbReference type="eggNOG" id="arCOG02986">
    <property type="taxonomic scope" value="Archaea"/>
</dbReference>
<dbReference type="AlphaFoldDB" id="C7P5F2"/>
<feature type="transmembrane region" description="Helical" evidence="2">
    <location>
        <begin position="108"/>
        <end position="126"/>
    </location>
</feature>
<comment type="subcellular location">
    <subcellularLocation>
        <location evidence="1">Cell membrane</location>
        <topology evidence="1">Multi-pass membrane protein</topology>
    </subcellularLocation>
</comment>
<dbReference type="HOGENOM" id="CLU_077931_2_0_2"/>
<dbReference type="KEGG" id="mfe:Mefer_1527"/>
<feature type="transmembrane region" description="Helical" evidence="2">
    <location>
        <begin position="176"/>
        <end position="202"/>
    </location>
</feature>
<keyword evidence="4" id="KW-1185">Reference proteome</keyword>
<dbReference type="Pfam" id="PF02632">
    <property type="entry name" value="BioY"/>
    <property type="match status" value="1"/>
</dbReference>
<dbReference type="STRING" id="573064.Mefer_1527"/>
<dbReference type="InterPro" id="IPR003784">
    <property type="entry name" value="BioY"/>
</dbReference>
<protein>
    <submittedName>
        <fullName evidence="3">BioY protein</fullName>
    </submittedName>
</protein>
<feature type="transmembrane region" description="Helical" evidence="2">
    <location>
        <begin position="138"/>
        <end position="164"/>
    </location>
</feature>
<reference evidence="3" key="1">
    <citation type="submission" date="2009-08" db="EMBL/GenBank/DDBJ databases">
        <title>Complete sequence of chromosome of Methanocaldococcus fervens AG86.</title>
        <authorList>
            <consortium name="US DOE Joint Genome Institute"/>
            <person name="Lucas S."/>
            <person name="Copeland A."/>
            <person name="Lapidus A."/>
            <person name="Glavina del Rio T."/>
            <person name="Tice H."/>
            <person name="Bruce D."/>
            <person name="Goodwin L."/>
            <person name="Pitluck S."/>
            <person name="Chertkov O."/>
            <person name="Detter J.C."/>
            <person name="Han C."/>
            <person name="Tapia R."/>
            <person name="Larimer F."/>
            <person name="Land M."/>
            <person name="Hauser L."/>
            <person name="Kyrpides N."/>
            <person name="Ovchinnikova G."/>
            <person name="Lupa-Sieprawska M."/>
            <person name="Whitman W.B."/>
        </authorList>
    </citation>
    <scope>NUCLEOTIDE SEQUENCE [LARGE SCALE GENOMIC DNA]</scope>
    <source>
        <strain evidence="3">AG86</strain>
    </source>
</reference>
<keyword evidence="1" id="KW-1003">Cell membrane</keyword>
<organism evidence="3 4">
    <name type="scientific">Methanocaldococcus fervens (strain DSM 4213 / JCM 15782 / AG86)</name>
    <name type="common">Methanococcus fervens</name>
    <dbReference type="NCBI Taxonomy" id="573064"/>
    <lineage>
        <taxon>Archaea</taxon>
        <taxon>Methanobacteriati</taxon>
        <taxon>Methanobacteriota</taxon>
        <taxon>Methanomada group</taxon>
        <taxon>Methanococci</taxon>
        <taxon>Methanococcales</taxon>
        <taxon>Methanocaldococcaceae</taxon>
        <taxon>Methanocaldococcus</taxon>
    </lineage>
</organism>
<dbReference type="GeneID" id="8366233"/>
<dbReference type="RefSeq" id="WP_015792063.1">
    <property type="nucleotide sequence ID" value="NC_013156.1"/>
</dbReference>
<name>C7P5F2_METFA</name>
<dbReference type="Gene3D" id="1.10.1760.20">
    <property type="match status" value="1"/>
</dbReference>
<sequence length="213" mass="23313">MEIKHLLSRYERARLQFFTWRYNTSTANKFLLAFGLACLTGALAQIRIFLPWTPVPITGQTFSVLLDGVVLGRRWGGLSQAIYILLGGLGVPWFANFSGGFSHLLGPTGGYLIGFVVAALFIGYVVDKYVKSRNFLPMLAVMLFANFVIIYGFGLLGLGLWLALIKGSFPGIWELLWMGAFPFVPGDIIKAVLAASIAAVILPKQSFGEEVDA</sequence>
<evidence type="ECO:0000256" key="2">
    <source>
        <dbReference type="SAM" id="Phobius"/>
    </source>
</evidence>
<accession>C7P5F2</accession>
<dbReference type="GO" id="GO:0015225">
    <property type="term" value="F:biotin transmembrane transporter activity"/>
    <property type="evidence" value="ECO:0007669"/>
    <property type="project" value="UniProtKB-UniRule"/>
</dbReference>